<keyword evidence="2" id="KW-1185">Reference proteome</keyword>
<dbReference type="EMBL" id="PGGS01000138">
    <property type="protein sequence ID" value="PNH08256.1"/>
    <property type="molecule type" value="Genomic_DNA"/>
</dbReference>
<dbReference type="Proteomes" id="UP000236333">
    <property type="component" value="Unassembled WGS sequence"/>
</dbReference>
<protein>
    <submittedName>
        <fullName evidence="1">Uncharacterized protein</fullName>
    </submittedName>
</protein>
<dbReference type="AlphaFoldDB" id="A0A2J8A6U3"/>
<reference evidence="1 2" key="1">
    <citation type="journal article" date="2017" name="Mol. Biol. Evol.">
        <title>The 4-celled Tetrabaena socialis nuclear genome reveals the essential components for genetic control of cell number at the origin of multicellularity in the volvocine lineage.</title>
        <authorList>
            <person name="Featherston J."/>
            <person name="Arakaki Y."/>
            <person name="Hanschen E.R."/>
            <person name="Ferris P.J."/>
            <person name="Michod R.E."/>
            <person name="Olson B.J.S.C."/>
            <person name="Nozaki H."/>
            <person name="Durand P.M."/>
        </authorList>
    </citation>
    <scope>NUCLEOTIDE SEQUENCE [LARGE SCALE GENOMIC DNA]</scope>
    <source>
        <strain evidence="1 2">NIES-571</strain>
    </source>
</reference>
<evidence type="ECO:0000313" key="1">
    <source>
        <dbReference type="EMBL" id="PNH08256.1"/>
    </source>
</evidence>
<gene>
    <name evidence="1" type="ORF">TSOC_005235</name>
</gene>
<comment type="caution">
    <text evidence="1">The sequence shown here is derived from an EMBL/GenBank/DDBJ whole genome shotgun (WGS) entry which is preliminary data.</text>
</comment>
<organism evidence="1 2">
    <name type="scientific">Tetrabaena socialis</name>
    <dbReference type="NCBI Taxonomy" id="47790"/>
    <lineage>
        <taxon>Eukaryota</taxon>
        <taxon>Viridiplantae</taxon>
        <taxon>Chlorophyta</taxon>
        <taxon>core chlorophytes</taxon>
        <taxon>Chlorophyceae</taxon>
        <taxon>CS clade</taxon>
        <taxon>Chlamydomonadales</taxon>
        <taxon>Tetrabaenaceae</taxon>
        <taxon>Tetrabaena</taxon>
    </lineage>
</organism>
<evidence type="ECO:0000313" key="2">
    <source>
        <dbReference type="Proteomes" id="UP000236333"/>
    </source>
</evidence>
<accession>A0A2J8A6U3</accession>
<proteinExistence type="predicted"/>
<sequence length="150" mass="15724">MVKIRACSLTCRRTASCAKAAVLVATPGMLLRRAVASQMGPLLTYAMCKWLPELSRMALQASARQLAPGSARLWYDVFSSVHSRLPLLAWRCRGGGGAAAATGPGTAGTSGAAGAPPADSFGGWRLLLLEEVRAVPLLALRLAEQHQADP</sequence>
<name>A0A2J8A6U3_9CHLO</name>